<evidence type="ECO:0000256" key="5">
    <source>
        <dbReference type="ARBA" id="ARBA00023136"/>
    </source>
</evidence>
<feature type="transmembrane region" description="Helical" evidence="6">
    <location>
        <begin position="281"/>
        <end position="299"/>
    </location>
</feature>
<dbReference type="GO" id="GO:0022857">
    <property type="term" value="F:transmembrane transporter activity"/>
    <property type="evidence" value="ECO:0007669"/>
    <property type="project" value="InterPro"/>
</dbReference>
<dbReference type="InterPro" id="IPR020846">
    <property type="entry name" value="MFS_dom"/>
</dbReference>
<keyword evidence="3 6" id="KW-0812">Transmembrane</keyword>
<feature type="transmembrane region" description="Helical" evidence="6">
    <location>
        <begin position="175"/>
        <end position="195"/>
    </location>
</feature>
<protein>
    <submittedName>
        <fullName evidence="8">DHA1 family inner membrane transport protein</fullName>
    </submittedName>
</protein>
<feature type="transmembrane region" description="Helical" evidence="6">
    <location>
        <begin position="144"/>
        <end position="163"/>
    </location>
</feature>
<dbReference type="PROSITE" id="PS50850">
    <property type="entry name" value="MFS"/>
    <property type="match status" value="1"/>
</dbReference>
<dbReference type="CDD" id="cd17324">
    <property type="entry name" value="MFS_NepI_like"/>
    <property type="match status" value="1"/>
</dbReference>
<evidence type="ECO:0000313" key="8">
    <source>
        <dbReference type="EMBL" id="TWF76293.1"/>
    </source>
</evidence>
<proteinExistence type="predicted"/>
<feature type="transmembrane region" description="Helical" evidence="6">
    <location>
        <begin position="305"/>
        <end position="326"/>
    </location>
</feature>
<accession>A0A561SN46</accession>
<dbReference type="InterPro" id="IPR011701">
    <property type="entry name" value="MFS"/>
</dbReference>
<gene>
    <name evidence="8" type="ORF">FHX44_112183</name>
</gene>
<feature type="transmembrane region" description="Helical" evidence="6">
    <location>
        <begin position="250"/>
        <end position="269"/>
    </location>
</feature>
<dbReference type="InterPro" id="IPR036259">
    <property type="entry name" value="MFS_trans_sf"/>
</dbReference>
<keyword evidence="5 6" id="KW-0472">Membrane</keyword>
<feature type="transmembrane region" description="Helical" evidence="6">
    <location>
        <begin position="51"/>
        <end position="73"/>
    </location>
</feature>
<dbReference type="SUPFAM" id="SSF103473">
    <property type="entry name" value="MFS general substrate transporter"/>
    <property type="match status" value="1"/>
</dbReference>
<evidence type="ECO:0000259" key="7">
    <source>
        <dbReference type="PROSITE" id="PS50850"/>
    </source>
</evidence>
<evidence type="ECO:0000256" key="4">
    <source>
        <dbReference type="ARBA" id="ARBA00022989"/>
    </source>
</evidence>
<dbReference type="PANTHER" id="PTHR43124:SF3">
    <property type="entry name" value="CHLORAMPHENICOL EFFLUX PUMP RV0191"/>
    <property type="match status" value="1"/>
</dbReference>
<name>A0A561SN46_9PSEU</name>
<dbReference type="GO" id="GO:0005886">
    <property type="term" value="C:plasma membrane"/>
    <property type="evidence" value="ECO:0007669"/>
    <property type="project" value="UniProtKB-SubCell"/>
</dbReference>
<dbReference type="AlphaFoldDB" id="A0A561SN46"/>
<evidence type="ECO:0000256" key="1">
    <source>
        <dbReference type="ARBA" id="ARBA00004651"/>
    </source>
</evidence>
<dbReference type="RefSeq" id="WP_147255406.1">
    <property type="nucleotide sequence ID" value="NZ_VIWU01000001.1"/>
</dbReference>
<keyword evidence="9" id="KW-1185">Reference proteome</keyword>
<comment type="caution">
    <text evidence="8">The sequence shown here is derived from an EMBL/GenBank/DDBJ whole genome shotgun (WGS) entry which is preliminary data.</text>
</comment>
<feature type="transmembrane region" description="Helical" evidence="6">
    <location>
        <begin position="216"/>
        <end position="238"/>
    </location>
</feature>
<feature type="transmembrane region" description="Helical" evidence="6">
    <location>
        <begin position="110"/>
        <end position="132"/>
    </location>
</feature>
<comment type="subcellular location">
    <subcellularLocation>
        <location evidence="1">Cell membrane</location>
        <topology evidence="1">Multi-pass membrane protein</topology>
    </subcellularLocation>
</comment>
<dbReference type="InterPro" id="IPR050189">
    <property type="entry name" value="MFS_Efflux_Transporters"/>
</dbReference>
<feature type="transmembrane region" description="Helical" evidence="6">
    <location>
        <begin position="20"/>
        <end position="45"/>
    </location>
</feature>
<keyword evidence="2" id="KW-1003">Cell membrane</keyword>
<keyword evidence="4 6" id="KW-1133">Transmembrane helix</keyword>
<feature type="transmembrane region" description="Helical" evidence="6">
    <location>
        <begin position="85"/>
        <end position="104"/>
    </location>
</feature>
<dbReference type="Proteomes" id="UP000321261">
    <property type="component" value="Unassembled WGS sequence"/>
</dbReference>
<evidence type="ECO:0000256" key="6">
    <source>
        <dbReference type="SAM" id="Phobius"/>
    </source>
</evidence>
<evidence type="ECO:0000256" key="2">
    <source>
        <dbReference type="ARBA" id="ARBA00022475"/>
    </source>
</evidence>
<feature type="domain" description="Major facilitator superfamily (MFS) profile" evidence="7">
    <location>
        <begin position="20"/>
        <end position="393"/>
    </location>
</feature>
<evidence type="ECO:0000256" key="3">
    <source>
        <dbReference type="ARBA" id="ARBA00022692"/>
    </source>
</evidence>
<dbReference type="Gene3D" id="1.20.1250.20">
    <property type="entry name" value="MFS general substrate transporter like domains"/>
    <property type="match status" value="2"/>
</dbReference>
<dbReference type="Pfam" id="PF07690">
    <property type="entry name" value="MFS_1"/>
    <property type="match status" value="1"/>
</dbReference>
<evidence type="ECO:0000313" key="9">
    <source>
        <dbReference type="Proteomes" id="UP000321261"/>
    </source>
</evidence>
<feature type="transmembrane region" description="Helical" evidence="6">
    <location>
        <begin position="338"/>
        <end position="359"/>
    </location>
</feature>
<dbReference type="PANTHER" id="PTHR43124">
    <property type="entry name" value="PURINE EFFLUX PUMP PBUE"/>
    <property type="match status" value="1"/>
</dbReference>
<reference evidence="8 9" key="1">
    <citation type="submission" date="2019-06" db="EMBL/GenBank/DDBJ databases">
        <title>Sequencing the genomes of 1000 actinobacteria strains.</title>
        <authorList>
            <person name="Klenk H.-P."/>
        </authorList>
    </citation>
    <scope>NUCLEOTIDE SEQUENCE [LARGE SCALE GENOMIC DNA]</scope>
    <source>
        <strain evidence="8 9">DSM 45671</strain>
    </source>
</reference>
<feature type="transmembrane region" description="Helical" evidence="6">
    <location>
        <begin position="365"/>
        <end position="387"/>
    </location>
</feature>
<organism evidence="8 9">
    <name type="scientific">Pseudonocardia hierapolitana</name>
    <dbReference type="NCBI Taxonomy" id="1128676"/>
    <lineage>
        <taxon>Bacteria</taxon>
        <taxon>Bacillati</taxon>
        <taxon>Actinomycetota</taxon>
        <taxon>Actinomycetes</taxon>
        <taxon>Pseudonocardiales</taxon>
        <taxon>Pseudonocardiaceae</taxon>
        <taxon>Pseudonocardia</taxon>
    </lineage>
</organism>
<dbReference type="EMBL" id="VIWU01000001">
    <property type="protein sequence ID" value="TWF76293.1"/>
    <property type="molecule type" value="Genomic_DNA"/>
</dbReference>
<dbReference type="OrthoDB" id="9814237at2"/>
<sequence length="409" mass="40262">MTIGRPDGETRTRAGRADRVLAALFLGTFVLGTTEMLVVGVLNLIAADLGVSVPAAGGLVTAFALGLAVGGPLLTALTIRLDRRVVLVCALALVVVGVLLPVVVGSYPLFVVARVLTGALTGLFIAVAFAVGTSVAEPARTGRAISVVFSGFAVSTALGVPLGTLLGQVVGWRGAFFAVVAVAVVALAAVLTLVPSVPGTRAGVADQARHAFAPRVLAVLTLLLLVFAALYSVLTYVVPFLETVTGVSGAFVSLFLLVHGAATAVGSIGGGRFADHDAARTLIVATAGMTVCLLALRLVGGSPAVVAVVLAALGLVATGMVPSLQYRVVELAGPGGTLAQSLPASAANIGVALGSLAGGATIGNLSIAATTLTGAGIAVVAVAVAVATRRLRGPAAADVPGPDGAVATR</sequence>